<keyword evidence="5 6" id="KW-0472">Membrane</keyword>
<feature type="transmembrane region" description="Helical" evidence="6">
    <location>
        <begin position="56"/>
        <end position="74"/>
    </location>
</feature>
<accession>A0A7Z0GLZ8</accession>
<evidence type="ECO:0000256" key="5">
    <source>
        <dbReference type="ARBA" id="ARBA00023136"/>
    </source>
</evidence>
<dbReference type="GO" id="GO:0005886">
    <property type="term" value="C:plasma membrane"/>
    <property type="evidence" value="ECO:0007669"/>
    <property type="project" value="UniProtKB-SubCell"/>
</dbReference>
<evidence type="ECO:0000313" key="8">
    <source>
        <dbReference type="EMBL" id="NYJ77964.1"/>
    </source>
</evidence>
<evidence type="ECO:0000256" key="1">
    <source>
        <dbReference type="ARBA" id="ARBA00004651"/>
    </source>
</evidence>
<keyword evidence="9" id="KW-1185">Reference proteome</keyword>
<sequence length="93" mass="10192">MEHSVWILSLTADVASGGAAAPWWLRWGLLVAGALALAALMVLVQTRHRPPRGALWALVILGVPILGPTTYFIVETVRHRREYPSSSGEPPRR</sequence>
<evidence type="ECO:0000256" key="2">
    <source>
        <dbReference type="ARBA" id="ARBA00022475"/>
    </source>
</evidence>
<evidence type="ECO:0000256" key="6">
    <source>
        <dbReference type="SAM" id="Phobius"/>
    </source>
</evidence>
<comment type="caution">
    <text evidence="8">The sequence shown here is derived from an EMBL/GenBank/DDBJ whole genome shotgun (WGS) entry which is preliminary data.</text>
</comment>
<comment type="subcellular location">
    <subcellularLocation>
        <location evidence="1">Cell membrane</location>
        <topology evidence="1">Multi-pass membrane protein</topology>
    </subcellularLocation>
</comment>
<proteinExistence type="predicted"/>
<feature type="transmembrane region" description="Helical" evidence="6">
    <location>
        <begin position="27"/>
        <end position="44"/>
    </location>
</feature>
<organism evidence="8 9">
    <name type="scientific">Nesterenkonia xinjiangensis</name>
    <dbReference type="NCBI Taxonomy" id="225327"/>
    <lineage>
        <taxon>Bacteria</taxon>
        <taxon>Bacillati</taxon>
        <taxon>Actinomycetota</taxon>
        <taxon>Actinomycetes</taxon>
        <taxon>Micrococcales</taxon>
        <taxon>Micrococcaceae</taxon>
        <taxon>Nesterenkonia</taxon>
    </lineage>
</organism>
<gene>
    <name evidence="8" type="ORF">HNR09_001375</name>
</gene>
<evidence type="ECO:0000313" key="9">
    <source>
        <dbReference type="Proteomes" id="UP000535437"/>
    </source>
</evidence>
<dbReference type="RefSeq" id="WP_179541375.1">
    <property type="nucleotide sequence ID" value="NZ_BAAALL010000002.1"/>
</dbReference>
<name>A0A7Z0GLZ8_9MICC</name>
<keyword evidence="3 6" id="KW-0812">Transmembrane</keyword>
<dbReference type="Proteomes" id="UP000535437">
    <property type="component" value="Unassembled WGS sequence"/>
</dbReference>
<keyword evidence="2" id="KW-1003">Cell membrane</keyword>
<evidence type="ECO:0000259" key="7">
    <source>
        <dbReference type="Pfam" id="PF13396"/>
    </source>
</evidence>
<dbReference type="EMBL" id="JACCFY010000001">
    <property type="protein sequence ID" value="NYJ77964.1"/>
    <property type="molecule type" value="Genomic_DNA"/>
</dbReference>
<evidence type="ECO:0000256" key="3">
    <source>
        <dbReference type="ARBA" id="ARBA00022692"/>
    </source>
</evidence>
<evidence type="ECO:0000256" key="4">
    <source>
        <dbReference type="ARBA" id="ARBA00022989"/>
    </source>
</evidence>
<dbReference type="Pfam" id="PF13396">
    <property type="entry name" value="PLDc_N"/>
    <property type="match status" value="1"/>
</dbReference>
<keyword evidence="4 6" id="KW-1133">Transmembrane helix</keyword>
<protein>
    <recommendedName>
        <fullName evidence="7">Cardiolipin synthase N-terminal domain-containing protein</fullName>
    </recommendedName>
</protein>
<reference evidence="8 9" key="1">
    <citation type="submission" date="2020-07" db="EMBL/GenBank/DDBJ databases">
        <title>Sequencing the genomes of 1000 actinobacteria strains.</title>
        <authorList>
            <person name="Klenk H.-P."/>
        </authorList>
    </citation>
    <scope>NUCLEOTIDE SEQUENCE [LARGE SCALE GENOMIC DNA]</scope>
    <source>
        <strain evidence="8 9">DSM 15475</strain>
    </source>
</reference>
<dbReference type="AlphaFoldDB" id="A0A7Z0GLZ8"/>
<feature type="domain" description="Cardiolipin synthase N-terminal" evidence="7">
    <location>
        <begin position="34"/>
        <end position="74"/>
    </location>
</feature>
<dbReference type="InterPro" id="IPR027379">
    <property type="entry name" value="CLS_N"/>
</dbReference>